<keyword evidence="3" id="KW-0238">DNA-binding</keyword>
<dbReference type="SUPFAM" id="SSF53822">
    <property type="entry name" value="Periplasmic binding protein-like I"/>
    <property type="match status" value="1"/>
</dbReference>
<evidence type="ECO:0000256" key="2">
    <source>
        <dbReference type="ARBA" id="ARBA00023015"/>
    </source>
</evidence>
<sequence length="334" mass="37008">MVTIKEVAKKAGVSPSTVSRVLNGSDVVAEDTKEKVMAAVKSLNYRPNFLAQGLKDGKTKTIGLIIPNIRNPIYPVIARGVEDVARKYGYTVILCNTDEDTEIEKESIQKLRKRWVDGLIIAPAAKKVEHLEELEQEGFPMVVIVRKLDIKANMIVIDNFQAAYDAVSFLIKTGHRRIAIVKGNQQLALYRDRFSGYKQALLDAGIPIEYELITGDDSDSIQWSLDGYNAVNSLLNRNIEFDAVFATTDLRAIGAIRAIKDHNLRVPDDISVIGFDNLEFSSLIDPPLSTVSQPFYDIGARAASKVLQLCSKDNPSGAMVEIMPSELIIRKSTR</sequence>
<accession>A0A0U9HLC8</accession>
<keyword evidence="4" id="KW-0804">Transcription</keyword>
<dbReference type="PROSITE" id="PS50937">
    <property type="entry name" value="HTH_MERR_2"/>
    <property type="match status" value="1"/>
</dbReference>
<name>A0A0U9HLC8_9FIRM</name>
<dbReference type="GO" id="GO:0003700">
    <property type="term" value="F:DNA-binding transcription factor activity"/>
    <property type="evidence" value="ECO:0007669"/>
    <property type="project" value="TreeGrafter"/>
</dbReference>
<dbReference type="STRING" id="224999.GCA_001485475_00625"/>
<dbReference type="SMART" id="SM00354">
    <property type="entry name" value="HTH_LACI"/>
    <property type="match status" value="1"/>
</dbReference>
<dbReference type="Gene3D" id="1.10.260.40">
    <property type="entry name" value="lambda repressor-like DNA-binding domains"/>
    <property type="match status" value="1"/>
</dbReference>
<dbReference type="PROSITE" id="PS00356">
    <property type="entry name" value="HTH_LACI_1"/>
    <property type="match status" value="1"/>
</dbReference>
<dbReference type="InterPro" id="IPR000843">
    <property type="entry name" value="HTH_LacI"/>
</dbReference>
<evidence type="ECO:0000259" key="6">
    <source>
        <dbReference type="PROSITE" id="PS50937"/>
    </source>
</evidence>
<dbReference type="OrthoDB" id="9784962at2"/>
<evidence type="ECO:0000256" key="1">
    <source>
        <dbReference type="ARBA" id="ARBA00022491"/>
    </source>
</evidence>
<dbReference type="InterPro" id="IPR001387">
    <property type="entry name" value="Cro/C1-type_HTH"/>
</dbReference>
<dbReference type="Pfam" id="PF00356">
    <property type="entry name" value="LacI"/>
    <property type="match status" value="1"/>
</dbReference>
<dbReference type="Pfam" id="PF00532">
    <property type="entry name" value="Peripla_BP_1"/>
    <property type="match status" value="1"/>
</dbReference>
<dbReference type="PROSITE" id="PS50932">
    <property type="entry name" value="HTH_LACI_2"/>
    <property type="match status" value="1"/>
</dbReference>
<dbReference type="GO" id="GO:0000976">
    <property type="term" value="F:transcription cis-regulatory region binding"/>
    <property type="evidence" value="ECO:0007669"/>
    <property type="project" value="TreeGrafter"/>
</dbReference>
<dbReference type="InterPro" id="IPR000551">
    <property type="entry name" value="MerR-type_HTH_dom"/>
</dbReference>
<dbReference type="InterPro" id="IPR001761">
    <property type="entry name" value="Peripla_BP/Lac1_sug-bd_dom"/>
</dbReference>
<dbReference type="CDD" id="cd06267">
    <property type="entry name" value="PBP1_LacI_sugar_binding-like"/>
    <property type="match status" value="1"/>
</dbReference>
<dbReference type="PROSITE" id="PS50943">
    <property type="entry name" value="HTH_CROC1"/>
    <property type="match status" value="1"/>
</dbReference>
<dbReference type="RefSeq" id="WP_083497624.1">
    <property type="nucleotide sequence ID" value="NZ_BSDN01000009.1"/>
</dbReference>
<keyword evidence="9" id="KW-1185">Reference proteome</keyword>
<evidence type="ECO:0000313" key="9">
    <source>
        <dbReference type="Proteomes" id="UP000062160"/>
    </source>
</evidence>
<dbReference type="AlphaFoldDB" id="A0A0U9HLC8"/>
<dbReference type="InterPro" id="IPR010982">
    <property type="entry name" value="Lambda_DNA-bd_dom_sf"/>
</dbReference>
<evidence type="ECO:0000256" key="3">
    <source>
        <dbReference type="ARBA" id="ARBA00023125"/>
    </source>
</evidence>
<dbReference type="Proteomes" id="UP000062160">
    <property type="component" value="Unassembled WGS sequence"/>
</dbReference>
<feature type="domain" description="HTH cro/C1-type" evidence="7">
    <location>
        <begin position="3"/>
        <end position="46"/>
    </location>
</feature>
<evidence type="ECO:0000259" key="7">
    <source>
        <dbReference type="PROSITE" id="PS50943"/>
    </source>
</evidence>
<gene>
    <name evidence="8" type="ORF">TSYNT_5472</name>
</gene>
<dbReference type="Gene3D" id="3.40.50.2300">
    <property type="match status" value="2"/>
</dbReference>
<evidence type="ECO:0000256" key="4">
    <source>
        <dbReference type="ARBA" id="ARBA00023163"/>
    </source>
</evidence>
<feature type="domain" description="HTH lacI-type" evidence="5">
    <location>
        <begin position="2"/>
        <end position="56"/>
    </location>
</feature>
<dbReference type="PRINTS" id="PR00036">
    <property type="entry name" value="HTHLACI"/>
</dbReference>
<dbReference type="SUPFAM" id="SSF47413">
    <property type="entry name" value="lambda repressor-like DNA-binding domains"/>
    <property type="match status" value="1"/>
</dbReference>
<keyword evidence="2" id="KW-0805">Transcription regulation</keyword>
<dbReference type="EMBL" id="DF976999">
    <property type="protein sequence ID" value="GAQ24625.1"/>
    <property type="molecule type" value="Genomic_DNA"/>
</dbReference>
<dbReference type="CDD" id="cd01392">
    <property type="entry name" value="HTH_LacI"/>
    <property type="match status" value="1"/>
</dbReference>
<reference evidence="8" key="1">
    <citation type="journal article" date="2016" name="Genome Announc.">
        <title>Draft Genome Sequence of the Syntrophic Lactate-Degrading Bacterium Tepidanaerobacter syntrophicus JLT.</title>
        <authorList>
            <person name="Matsuura N."/>
            <person name="Ohashi A."/>
            <person name="Tourlousse D.M."/>
            <person name="Sekiguchi Y."/>
        </authorList>
    </citation>
    <scope>NUCLEOTIDE SEQUENCE [LARGE SCALE GENOMIC DNA]</scope>
    <source>
        <strain evidence="8">JL</strain>
    </source>
</reference>
<evidence type="ECO:0000313" key="8">
    <source>
        <dbReference type="EMBL" id="GAQ24625.1"/>
    </source>
</evidence>
<dbReference type="PANTHER" id="PTHR30146">
    <property type="entry name" value="LACI-RELATED TRANSCRIPTIONAL REPRESSOR"/>
    <property type="match status" value="1"/>
</dbReference>
<organism evidence="8">
    <name type="scientific">Tepidanaerobacter syntrophicus</name>
    <dbReference type="NCBI Taxonomy" id="224999"/>
    <lineage>
        <taxon>Bacteria</taxon>
        <taxon>Bacillati</taxon>
        <taxon>Bacillota</taxon>
        <taxon>Clostridia</taxon>
        <taxon>Thermosediminibacterales</taxon>
        <taxon>Tepidanaerobacteraceae</taxon>
        <taxon>Tepidanaerobacter</taxon>
    </lineage>
</organism>
<dbReference type="PANTHER" id="PTHR30146:SF148">
    <property type="entry name" value="HTH-TYPE TRANSCRIPTIONAL REPRESSOR PURR-RELATED"/>
    <property type="match status" value="1"/>
</dbReference>
<dbReference type="InterPro" id="IPR028082">
    <property type="entry name" value="Peripla_BP_I"/>
</dbReference>
<feature type="domain" description="HTH merR-type" evidence="6">
    <location>
        <begin position="1"/>
        <end position="18"/>
    </location>
</feature>
<evidence type="ECO:0000259" key="5">
    <source>
        <dbReference type="PROSITE" id="PS50932"/>
    </source>
</evidence>
<proteinExistence type="predicted"/>
<protein>
    <submittedName>
        <fullName evidence="8">LacI family transcriptional regulator</fullName>
    </submittedName>
</protein>
<keyword evidence="1" id="KW-0678">Repressor</keyword>